<name>A0ABU0IRH5_9CAUL</name>
<comment type="caution">
    <text evidence="1">The sequence shown here is derived from an EMBL/GenBank/DDBJ whole genome shotgun (WGS) entry which is preliminary data.</text>
</comment>
<dbReference type="InterPro" id="IPR029063">
    <property type="entry name" value="SAM-dependent_MTases_sf"/>
</dbReference>
<protein>
    <submittedName>
        <fullName evidence="1">2-polyprenyl-3-methyl-5-hydroxy-6-metoxy-1, 4-benzoquinol methylase</fullName>
    </submittedName>
</protein>
<dbReference type="GO" id="GO:0032259">
    <property type="term" value="P:methylation"/>
    <property type="evidence" value="ECO:0007669"/>
    <property type="project" value="UniProtKB-KW"/>
</dbReference>
<dbReference type="SUPFAM" id="SSF53335">
    <property type="entry name" value="S-adenosyl-L-methionine-dependent methyltransferases"/>
    <property type="match status" value="1"/>
</dbReference>
<dbReference type="Proteomes" id="UP001228905">
    <property type="component" value="Unassembled WGS sequence"/>
</dbReference>
<dbReference type="RefSeq" id="WP_307349424.1">
    <property type="nucleotide sequence ID" value="NZ_JAUSVS010000004.1"/>
</dbReference>
<proteinExistence type="predicted"/>
<dbReference type="GO" id="GO:0008168">
    <property type="term" value="F:methyltransferase activity"/>
    <property type="evidence" value="ECO:0007669"/>
    <property type="project" value="UniProtKB-KW"/>
</dbReference>
<accession>A0ABU0IRH5</accession>
<dbReference type="Pfam" id="PF13489">
    <property type="entry name" value="Methyltransf_23"/>
    <property type="match status" value="1"/>
</dbReference>
<dbReference type="Gene3D" id="3.40.50.150">
    <property type="entry name" value="Vaccinia Virus protein VP39"/>
    <property type="match status" value="1"/>
</dbReference>
<sequence length="242" mass="26217">MSEAARLDAVTGSYGEGAAPFDLAMRHFMMRTFEPWFRDGPALQVGCAHGDQTSLLIERFPDLTVVEAAAEFIDHTRARIGGRAQFVQSLVEDYAPAKRFETILFSHVLEHVENPVAVLAHLGGLLTPTGRLFVVVPNAEAPSRRIAVKMGVLDHLEALSPDDIAAGHRRVYRLDTLARDVGAAGLPAEATGGIFFKPLANFQLNALIGGPLIGDPFLEGCYRLGLERPADCASIYAIVRAR</sequence>
<keyword evidence="2" id="KW-1185">Reference proteome</keyword>
<keyword evidence="1" id="KW-0808">Transferase</keyword>
<gene>
    <name evidence="1" type="ORF">QO010_002401</name>
</gene>
<keyword evidence="1" id="KW-0489">Methyltransferase</keyword>
<dbReference type="EMBL" id="JAUSVS010000004">
    <property type="protein sequence ID" value="MDQ0464617.1"/>
    <property type="molecule type" value="Genomic_DNA"/>
</dbReference>
<evidence type="ECO:0000313" key="1">
    <source>
        <dbReference type="EMBL" id="MDQ0464617.1"/>
    </source>
</evidence>
<reference evidence="1 2" key="1">
    <citation type="submission" date="2023-07" db="EMBL/GenBank/DDBJ databases">
        <title>Genomic Encyclopedia of Type Strains, Phase IV (KMG-IV): sequencing the most valuable type-strain genomes for metagenomic binning, comparative biology and taxonomic classification.</title>
        <authorList>
            <person name="Goeker M."/>
        </authorList>
    </citation>
    <scope>NUCLEOTIDE SEQUENCE [LARGE SCALE GENOMIC DNA]</scope>
    <source>
        <strain evidence="1 2">DSM 18695</strain>
    </source>
</reference>
<dbReference type="PANTHER" id="PTHR43861">
    <property type="entry name" value="TRANS-ACONITATE 2-METHYLTRANSFERASE-RELATED"/>
    <property type="match status" value="1"/>
</dbReference>
<organism evidence="1 2">
    <name type="scientific">Caulobacter ginsengisoli</name>
    <dbReference type="NCBI Taxonomy" id="400775"/>
    <lineage>
        <taxon>Bacteria</taxon>
        <taxon>Pseudomonadati</taxon>
        <taxon>Pseudomonadota</taxon>
        <taxon>Alphaproteobacteria</taxon>
        <taxon>Caulobacterales</taxon>
        <taxon>Caulobacteraceae</taxon>
        <taxon>Caulobacter</taxon>
    </lineage>
</organism>
<evidence type="ECO:0000313" key="2">
    <source>
        <dbReference type="Proteomes" id="UP001228905"/>
    </source>
</evidence>